<protein>
    <recommendedName>
        <fullName evidence="9">tRNA-dihydrouridine(20/20a) synthase</fullName>
        <ecNumber evidence="9">1.3.1.91</ecNumber>
    </recommendedName>
    <alternativeName>
        <fullName evidence="9">U20-specific dihydrouridine synthase</fullName>
        <shortName evidence="9">U20-specific Dus</shortName>
    </alternativeName>
    <alternativeName>
        <fullName evidence="9">tRNA-dihydrouridine synthase A</fullName>
    </alternativeName>
</protein>
<evidence type="ECO:0000256" key="1">
    <source>
        <dbReference type="ARBA" id="ARBA00001917"/>
    </source>
</evidence>
<dbReference type="PANTHER" id="PTHR42907">
    <property type="entry name" value="FMN-LINKED OXIDOREDUCTASES SUPERFAMILY PROTEIN"/>
    <property type="match status" value="1"/>
</dbReference>
<evidence type="ECO:0000256" key="6">
    <source>
        <dbReference type="ARBA" id="ARBA00022857"/>
    </source>
</evidence>
<gene>
    <name evidence="9 11" type="primary">dusA</name>
    <name evidence="11" type="ORF">ACFOHH_23250</name>
</gene>
<keyword evidence="4 9" id="KW-0288">FMN</keyword>
<evidence type="ECO:0000313" key="12">
    <source>
        <dbReference type="Proteomes" id="UP001595377"/>
    </source>
</evidence>
<feature type="site" description="Interacts with tRNA; defines subfamily-specific binding signature" evidence="9">
    <location>
        <position position="188"/>
    </location>
</feature>
<keyword evidence="12" id="KW-1185">Reference proteome</keyword>
<feature type="domain" description="DUS-like FMN-binding" evidence="10">
    <location>
        <begin position="20"/>
        <end position="334"/>
    </location>
</feature>
<feature type="site" description="Interacts with tRNA" evidence="9">
    <location>
        <position position="102"/>
    </location>
</feature>
<dbReference type="Pfam" id="PF01207">
    <property type="entry name" value="Dus"/>
    <property type="match status" value="1"/>
</dbReference>
<evidence type="ECO:0000256" key="2">
    <source>
        <dbReference type="ARBA" id="ARBA00022555"/>
    </source>
</evidence>
<dbReference type="Proteomes" id="UP001595377">
    <property type="component" value="Unassembled WGS sequence"/>
</dbReference>
<feature type="site" description="Interacts with tRNA; defines subfamily-specific binding signature" evidence="9">
    <location>
        <position position="319"/>
    </location>
</feature>
<dbReference type="Gene3D" id="1.20.120.1460">
    <property type="match status" value="1"/>
</dbReference>
<evidence type="ECO:0000256" key="3">
    <source>
        <dbReference type="ARBA" id="ARBA00022630"/>
    </source>
</evidence>
<evidence type="ECO:0000256" key="8">
    <source>
        <dbReference type="ARBA" id="ARBA00023002"/>
    </source>
</evidence>
<comment type="catalytic activity">
    <reaction evidence="9">
        <text>5,6-dihydrouridine(20a) in tRNA + NADP(+) = uridine(20a) in tRNA + NADPH + H(+)</text>
        <dbReference type="Rhea" id="RHEA:53344"/>
        <dbReference type="Rhea" id="RHEA-COMP:13535"/>
        <dbReference type="Rhea" id="RHEA-COMP:13536"/>
        <dbReference type="ChEBI" id="CHEBI:15378"/>
        <dbReference type="ChEBI" id="CHEBI:57783"/>
        <dbReference type="ChEBI" id="CHEBI:58349"/>
        <dbReference type="ChEBI" id="CHEBI:65315"/>
        <dbReference type="ChEBI" id="CHEBI:74443"/>
    </reaction>
</comment>
<feature type="binding site" evidence="9">
    <location>
        <begin position="238"/>
        <end position="239"/>
    </location>
    <ligand>
        <name>FMN</name>
        <dbReference type="ChEBI" id="CHEBI:58210"/>
    </ligand>
</feature>
<keyword evidence="6 9" id="KW-0521">NADP</keyword>
<dbReference type="InterPro" id="IPR013785">
    <property type="entry name" value="Aldolase_TIM"/>
</dbReference>
<evidence type="ECO:0000256" key="9">
    <source>
        <dbReference type="HAMAP-Rule" id="MF_02041"/>
    </source>
</evidence>
<reference evidence="12" key="1">
    <citation type="journal article" date="2019" name="Int. J. Syst. Evol. Microbiol.">
        <title>The Global Catalogue of Microorganisms (GCM) 10K type strain sequencing project: providing services to taxonomists for standard genome sequencing and annotation.</title>
        <authorList>
            <consortium name="The Broad Institute Genomics Platform"/>
            <consortium name="The Broad Institute Genome Sequencing Center for Infectious Disease"/>
            <person name="Wu L."/>
            <person name="Ma J."/>
        </authorList>
    </citation>
    <scope>NUCLEOTIDE SEQUENCE [LARGE SCALE GENOMIC DNA]</scope>
    <source>
        <strain evidence="12">KCTC 52677</strain>
    </source>
</reference>
<comment type="catalytic activity">
    <reaction evidence="9">
        <text>5,6-dihydrouridine(20) in tRNA + NAD(+) = uridine(20) in tRNA + NADH + H(+)</text>
        <dbReference type="Rhea" id="RHEA:53340"/>
        <dbReference type="Rhea" id="RHEA-COMP:13533"/>
        <dbReference type="Rhea" id="RHEA-COMP:13534"/>
        <dbReference type="ChEBI" id="CHEBI:15378"/>
        <dbReference type="ChEBI" id="CHEBI:57540"/>
        <dbReference type="ChEBI" id="CHEBI:57945"/>
        <dbReference type="ChEBI" id="CHEBI:65315"/>
        <dbReference type="ChEBI" id="CHEBI:74443"/>
        <dbReference type="EC" id="1.3.1.91"/>
    </reaction>
</comment>
<keyword evidence="3 9" id="KW-0285">Flavoprotein</keyword>
<dbReference type="PROSITE" id="PS01136">
    <property type="entry name" value="UPF0034"/>
    <property type="match status" value="1"/>
</dbReference>
<comment type="function">
    <text evidence="9">Catalyzes the synthesis of 5,6-dihydrouridine (D), a modified base found in the D-loop of most tRNAs, via the reduction of the C5-C6 double bond in target uridines. Specifically modifies U20 and U20a in tRNAs.</text>
</comment>
<dbReference type="GO" id="GO:0102264">
    <property type="term" value="F:tRNA-dihydrouridine20 synthase activity"/>
    <property type="evidence" value="ECO:0007669"/>
    <property type="project" value="UniProtKB-EC"/>
</dbReference>
<keyword evidence="8 9" id="KW-0560">Oxidoreductase</keyword>
<comment type="cofactor">
    <cofactor evidence="1 9">
        <name>FMN</name>
        <dbReference type="ChEBI" id="CHEBI:58210"/>
    </cofactor>
</comment>
<accession>A0ABV7DMM3</accession>
<keyword evidence="2 9" id="KW-0820">tRNA-binding</keyword>
<proteinExistence type="inferred from homology"/>
<comment type="similarity">
    <text evidence="9">Belongs to the Dus family. DusA subfamily.</text>
</comment>
<comment type="caution">
    <text evidence="11">The sequence shown here is derived from an EMBL/GenBank/DDBJ whole genome shotgun (WGS) entry which is preliminary data.</text>
</comment>
<feature type="active site" description="Proton donor" evidence="9">
    <location>
        <position position="105"/>
    </location>
</feature>
<keyword evidence="5 9" id="KW-0819">tRNA processing</keyword>
<dbReference type="InterPro" id="IPR004653">
    <property type="entry name" value="DusA"/>
</dbReference>
<keyword evidence="7 9" id="KW-0694">RNA-binding</keyword>
<evidence type="ECO:0000256" key="7">
    <source>
        <dbReference type="ARBA" id="ARBA00022884"/>
    </source>
</evidence>
<name>A0ABV7DMM3_9HYPH</name>
<evidence type="ECO:0000259" key="10">
    <source>
        <dbReference type="Pfam" id="PF01207"/>
    </source>
</evidence>
<dbReference type="InterPro" id="IPR018517">
    <property type="entry name" value="tRNA_hU_synthase_CS"/>
</dbReference>
<dbReference type="EC" id="1.3.1.91" evidence="9"/>
<dbReference type="CDD" id="cd02801">
    <property type="entry name" value="DUS_like_FMN"/>
    <property type="match status" value="1"/>
</dbReference>
<organism evidence="11 12">
    <name type="scientific">Shinella pollutisoli</name>
    <dbReference type="NCBI Taxonomy" id="2250594"/>
    <lineage>
        <taxon>Bacteria</taxon>
        <taxon>Pseudomonadati</taxon>
        <taxon>Pseudomonadota</taxon>
        <taxon>Alphaproteobacteria</taxon>
        <taxon>Hyphomicrobiales</taxon>
        <taxon>Rhizobiaceae</taxon>
        <taxon>Shinella</taxon>
    </lineage>
</organism>
<feature type="site" description="Interacts with tRNA" evidence="9">
    <location>
        <position position="191"/>
    </location>
</feature>
<dbReference type="PANTHER" id="PTHR42907:SF1">
    <property type="entry name" value="FMN-LINKED OXIDOREDUCTASES SUPERFAMILY PROTEIN"/>
    <property type="match status" value="1"/>
</dbReference>
<dbReference type="Gene3D" id="3.20.20.70">
    <property type="entry name" value="Aldolase class I"/>
    <property type="match status" value="1"/>
</dbReference>
<comment type="caution">
    <text evidence="9">Lacks conserved residue(s) required for the propagation of feature annotation.</text>
</comment>
<feature type="binding site" evidence="9">
    <location>
        <begin position="216"/>
        <end position="218"/>
    </location>
    <ligand>
        <name>FMN</name>
        <dbReference type="ChEBI" id="CHEBI:58210"/>
    </ligand>
</feature>
<feature type="binding site" evidence="9">
    <location>
        <position position="144"/>
    </location>
    <ligand>
        <name>FMN</name>
        <dbReference type="ChEBI" id="CHEBI:58210"/>
    </ligand>
</feature>
<evidence type="ECO:0000313" key="11">
    <source>
        <dbReference type="EMBL" id="MFC3076049.1"/>
    </source>
</evidence>
<sequence>MTSRFFYRDALAAGAKIFATAPMIDWSDSRYRYFARQLTRNALVYTEMIVADAVLRGNRERLLAHHPAEHPVALQLGGSDPAKLAAAARIGADFGYDEINLNVGCPSDRVQSGTFGACLMREPETVAGCVAAMKAAVAVPVTVKCRIGVDDQDPEAALFDLVSQVKSAGVDALWVHARKAWLQGLSPKENRDIPPLDYGIVRRLKAENPNLFIGLNGGLHTLSQAVAETAGLDGAMLGRAAYQDSGVLTGVDALFPHPFRPETPPASTPLRPQDLPAAYWEEVRDAMMDHAAAVVAGGGRVANVTRHMIGLFQGFPGARRYRQILSADATRPGAGPEVIAAAFAAVLSARTAAAAE</sequence>
<feature type="binding site" evidence="9">
    <location>
        <position position="176"/>
    </location>
    <ligand>
        <name>FMN</name>
        <dbReference type="ChEBI" id="CHEBI:58210"/>
    </ligand>
</feature>
<dbReference type="HAMAP" id="MF_02041">
    <property type="entry name" value="DusA_subfam"/>
    <property type="match status" value="1"/>
</dbReference>
<dbReference type="InterPro" id="IPR035587">
    <property type="entry name" value="DUS-like_FMN-bd"/>
</dbReference>
<evidence type="ECO:0000256" key="5">
    <source>
        <dbReference type="ARBA" id="ARBA00022694"/>
    </source>
</evidence>
<comment type="catalytic activity">
    <reaction evidence="9">
        <text>5,6-dihydrouridine(20a) in tRNA + NAD(+) = uridine(20a) in tRNA + NADH + H(+)</text>
        <dbReference type="Rhea" id="RHEA:53348"/>
        <dbReference type="Rhea" id="RHEA-COMP:13535"/>
        <dbReference type="Rhea" id="RHEA-COMP:13536"/>
        <dbReference type="ChEBI" id="CHEBI:15378"/>
        <dbReference type="ChEBI" id="CHEBI:57540"/>
        <dbReference type="ChEBI" id="CHEBI:57945"/>
        <dbReference type="ChEBI" id="CHEBI:65315"/>
        <dbReference type="ChEBI" id="CHEBI:74443"/>
    </reaction>
</comment>
<dbReference type="SUPFAM" id="SSF51395">
    <property type="entry name" value="FMN-linked oxidoreductases"/>
    <property type="match status" value="1"/>
</dbReference>
<evidence type="ECO:0000256" key="4">
    <source>
        <dbReference type="ARBA" id="ARBA00022643"/>
    </source>
</evidence>
<feature type="binding site" evidence="9">
    <location>
        <position position="75"/>
    </location>
    <ligand>
        <name>FMN</name>
        <dbReference type="ChEBI" id="CHEBI:58210"/>
    </ligand>
</feature>
<dbReference type="RefSeq" id="WP_257318239.1">
    <property type="nucleotide sequence ID" value="NZ_JANFDG010000045.1"/>
</dbReference>
<dbReference type="EMBL" id="JBHRSP010000046">
    <property type="protein sequence ID" value="MFC3076049.1"/>
    <property type="molecule type" value="Genomic_DNA"/>
</dbReference>
<comment type="catalytic activity">
    <reaction evidence="9">
        <text>5,6-dihydrouridine(20) in tRNA + NADP(+) = uridine(20) in tRNA + NADPH + H(+)</text>
        <dbReference type="Rhea" id="RHEA:53336"/>
        <dbReference type="Rhea" id="RHEA-COMP:13533"/>
        <dbReference type="Rhea" id="RHEA-COMP:13534"/>
        <dbReference type="ChEBI" id="CHEBI:15378"/>
        <dbReference type="ChEBI" id="CHEBI:57783"/>
        <dbReference type="ChEBI" id="CHEBI:58349"/>
        <dbReference type="ChEBI" id="CHEBI:65315"/>
        <dbReference type="ChEBI" id="CHEBI:74443"/>
        <dbReference type="EC" id="1.3.1.91"/>
    </reaction>
</comment>
<feature type="site" description="Interacts with tRNA; defines subfamily-specific binding signature" evidence="9">
    <location>
        <position position="322"/>
    </location>
</feature>
<dbReference type="NCBIfam" id="NF008774">
    <property type="entry name" value="PRK11815.1"/>
    <property type="match status" value="1"/>
</dbReference>